<dbReference type="OrthoDB" id="1750469at2759"/>
<dbReference type="PANTHER" id="PTHR31286">
    <property type="entry name" value="GLYCINE-RICH CELL WALL STRUCTURAL PROTEIN 1.8-LIKE"/>
    <property type="match status" value="1"/>
</dbReference>
<proteinExistence type="predicted"/>
<accession>A0A9D3ZR42</accession>
<dbReference type="Proteomes" id="UP000828251">
    <property type="component" value="Unassembled WGS sequence"/>
</dbReference>
<dbReference type="AlphaFoldDB" id="A0A9D3ZR42"/>
<evidence type="ECO:0000313" key="1">
    <source>
        <dbReference type="EMBL" id="KAH1057398.1"/>
    </source>
</evidence>
<dbReference type="InterPro" id="IPR040256">
    <property type="entry name" value="At4g02000-like"/>
</dbReference>
<name>A0A9D3ZR42_9ROSI</name>
<reference evidence="1 2" key="1">
    <citation type="journal article" date="2021" name="Plant Biotechnol. J.">
        <title>Multi-omics assisted identification of the key and species-specific regulatory components of drought-tolerant mechanisms in Gossypium stocksii.</title>
        <authorList>
            <person name="Yu D."/>
            <person name="Ke L."/>
            <person name="Zhang D."/>
            <person name="Wu Y."/>
            <person name="Sun Y."/>
            <person name="Mei J."/>
            <person name="Sun J."/>
            <person name="Sun Y."/>
        </authorList>
    </citation>
    <scope>NUCLEOTIDE SEQUENCE [LARGE SCALE GENOMIC DNA]</scope>
    <source>
        <strain evidence="2">cv. E1</strain>
        <tissue evidence="1">Leaf</tissue>
    </source>
</reference>
<gene>
    <name evidence="1" type="ORF">J1N35_035463</name>
</gene>
<evidence type="ECO:0008006" key="3">
    <source>
        <dbReference type="Google" id="ProtNLM"/>
    </source>
</evidence>
<protein>
    <recommendedName>
        <fullName evidence="3">DUF4283 domain-containing protein</fullName>
    </recommendedName>
</protein>
<sequence length="170" mass="19512">MDKVLSCSGAVGSMEDDLANLNLVDEEEEAFQQEAAVVDQNMNLSLVGCCLIDSVVHFPSLRNTMADLWHPIRVDIQRVLGGTPWFFNNHLLLLYRLQPGENPLFVQLNSSEFWVQVHDLPSGLMSEEMARRFGDFLGGIMWSPMQLMRRQMGMALWSCKQMMRMIHYML</sequence>
<dbReference type="EMBL" id="JAIQCV010000010">
    <property type="protein sequence ID" value="KAH1057398.1"/>
    <property type="molecule type" value="Genomic_DNA"/>
</dbReference>
<organism evidence="1 2">
    <name type="scientific">Gossypium stocksii</name>
    <dbReference type="NCBI Taxonomy" id="47602"/>
    <lineage>
        <taxon>Eukaryota</taxon>
        <taxon>Viridiplantae</taxon>
        <taxon>Streptophyta</taxon>
        <taxon>Embryophyta</taxon>
        <taxon>Tracheophyta</taxon>
        <taxon>Spermatophyta</taxon>
        <taxon>Magnoliopsida</taxon>
        <taxon>eudicotyledons</taxon>
        <taxon>Gunneridae</taxon>
        <taxon>Pentapetalae</taxon>
        <taxon>rosids</taxon>
        <taxon>malvids</taxon>
        <taxon>Malvales</taxon>
        <taxon>Malvaceae</taxon>
        <taxon>Malvoideae</taxon>
        <taxon>Gossypium</taxon>
    </lineage>
</organism>
<dbReference type="PANTHER" id="PTHR31286:SF153">
    <property type="entry name" value="DUF4283 DOMAIN PROTEIN"/>
    <property type="match status" value="1"/>
</dbReference>
<evidence type="ECO:0000313" key="2">
    <source>
        <dbReference type="Proteomes" id="UP000828251"/>
    </source>
</evidence>
<comment type="caution">
    <text evidence="1">The sequence shown here is derived from an EMBL/GenBank/DDBJ whole genome shotgun (WGS) entry which is preliminary data.</text>
</comment>
<keyword evidence="2" id="KW-1185">Reference proteome</keyword>